<evidence type="ECO:0000313" key="1">
    <source>
        <dbReference type="EMBL" id="HAE0769320.1"/>
    </source>
</evidence>
<dbReference type="AlphaFoldDB" id="A0A725K6H1"/>
<dbReference type="EMBL" id="DAAQTF010000032">
    <property type="protein sequence ID" value="HAE0769320.1"/>
    <property type="molecule type" value="Genomic_DNA"/>
</dbReference>
<dbReference type="SUPFAM" id="SSF141571">
    <property type="entry name" value="Pentapeptide repeat-like"/>
    <property type="match status" value="1"/>
</dbReference>
<accession>A0A725K6H1</accession>
<dbReference type="InterPro" id="IPR001646">
    <property type="entry name" value="5peptide_repeat"/>
</dbReference>
<reference evidence="1" key="1">
    <citation type="journal article" date="2018" name="Genome Biol.">
        <title>SKESA: strategic k-mer extension for scrupulous assemblies.</title>
        <authorList>
            <person name="Souvorov A."/>
            <person name="Agarwala R."/>
            <person name="Lipman D.J."/>
        </authorList>
    </citation>
    <scope>NUCLEOTIDE SEQUENCE</scope>
    <source>
        <strain evidence="1">Salmonella enterica</strain>
    </source>
</reference>
<name>A0A725K6H1_SALMO</name>
<protein>
    <submittedName>
        <fullName evidence="1">Pentapeptide repeat-containing protein</fullName>
    </submittedName>
</protein>
<feature type="non-terminal residue" evidence="1">
    <location>
        <position position="48"/>
    </location>
</feature>
<proteinExistence type="predicted"/>
<dbReference type="Pfam" id="PF00805">
    <property type="entry name" value="Pentapeptide"/>
    <property type="match status" value="1"/>
</dbReference>
<dbReference type="Gene3D" id="2.160.20.80">
    <property type="entry name" value="E3 ubiquitin-protein ligase SopA"/>
    <property type="match status" value="1"/>
</dbReference>
<reference evidence="1" key="2">
    <citation type="submission" date="2019-04" db="EMBL/GenBank/DDBJ databases">
        <authorList>
            <consortium name="NCBI Pathogen Detection Project"/>
        </authorList>
    </citation>
    <scope>NUCLEOTIDE SEQUENCE</scope>
    <source>
        <strain evidence="1">Salmonella enterica</strain>
    </source>
</reference>
<organism evidence="1">
    <name type="scientific">Salmonella montevideo</name>
    <dbReference type="NCBI Taxonomy" id="115981"/>
    <lineage>
        <taxon>Bacteria</taxon>
        <taxon>Pseudomonadati</taxon>
        <taxon>Pseudomonadota</taxon>
        <taxon>Gammaproteobacteria</taxon>
        <taxon>Enterobacterales</taxon>
        <taxon>Enterobacteriaceae</taxon>
        <taxon>Salmonella</taxon>
    </lineage>
</organism>
<gene>
    <name evidence="1" type="ORF">G2911_22970</name>
</gene>
<sequence length="48" mass="5204">MNSADLSKILEEHKVWITSIHESGSRANLRGANLYGANLRGADLCGAY</sequence>
<comment type="caution">
    <text evidence="1">The sequence shown here is derived from an EMBL/GenBank/DDBJ whole genome shotgun (WGS) entry which is preliminary data.</text>
</comment>